<dbReference type="PANTHER" id="PTHR21162">
    <property type="entry name" value="P53 AND DNA DAMAGE-REGULATED PROTEIN"/>
    <property type="match status" value="1"/>
</dbReference>
<evidence type="ECO:0000256" key="4">
    <source>
        <dbReference type="ARBA" id="ARBA00016313"/>
    </source>
</evidence>
<protein>
    <recommendedName>
        <fullName evidence="4">p53 and DNA damage-regulated protein 1</fullName>
    </recommendedName>
</protein>
<dbReference type="GO" id="GO:0006457">
    <property type="term" value="P:protein folding"/>
    <property type="evidence" value="ECO:0007669"/>
    <property type="project" value="InterPro"/>
</dbReference>
<dbReference type="GO" id="GO:0016272">
    <property type="term" value="C:prefoldin complex"/>
    <property type="evidence" value="ECO:0007669"/>
    <property type="project" value="InterPro"/>
</dbReference>
<dbReference type="eggNOG" id="ENOG502S6V9">
    <property type="taxonomic scope" value="Eukaryota"/>
</dbReference>
<dbReference type="CDD" id="cd22860">
    <property type="entry name" value="PDRG1"/>
    <property type="match status" value="1"/>
</dbReference>
<dbReference type="InterPro" id="IPR009053">
    <property type="entry name" value="Prefoldin"/>
</dbReference>
<evidence type="ECO:0000256" key="2">
    <source>
        <dbReference type="ARBA" id="ARBA00004496"/>
    </source>
</evidence>
<reference evidence="9" key="1">
    <citation type="journal article" date="2010" name="Nature">
        <title>The Amphimedon queenslandica genome and the evolution of animal complexity.</title>
        <authorList>
            <person name="Srivastava M."/>
            <person name="Simakov O."/>
            <person name="Chapman J."/>
            <person name="Fahey B."/>
            <person name="Gauthier M.E."/>
            <person name="Mitros T."/>
            <person name="Richards G.S."/>
            <person name="Conaco C."/>
            <person name="Dacre M."/>
            <person name="Hellsten U."/>
            <person name="Larroux C."/>
            <person name="Putnam N.H."/>
            <person name="Stanke M."/>
            <person name="Adamska M."/>
            <person name="Darling A."/>
            <person name="Degnan S.M."/>
            <person name="Oakley T.H."/>
            <person name="Plachetzki D.C."/>
            <person name="Zhai Y."/>
            <person name="Adamski M."/>
            <person name="Calcino A."/>
            <person name="Cummins S.F."/>
            <person name="Goodstein D.M."/>
            <person name="Harris C."/>
            <person name="Jackson D.J."/>
            <person name="Leys S.P."/>
            <person name="Shu S."/>
            <person name="Woodcroft B.J."/>
            <person name="Vervoort M."/>
            <person name="Kosik K.S."/>
            <person name="Manning G."/>
            <person name="Degnan B.M."/>
            <person name="Rokhsar D.S."/>
        </authorList>
    </citation>
    <scope>NUCLEOTIDE SEQUENCE [LARGE SCALE GENOMIC DNA]</scope>
</reference>
<evidence type="ECO:0000313" key="8">
    <source>
        <dbReference type="EnsemblMetazoa" id="Aqu2.1.28188_001"/>
    </source>
</evidence>
<proteinExistence type="inferred from homology"/>
<accession>A0A1X7UKB3</accession>
<comment type="subcellular location">
    <subcellularLocation>
        <location evidence="2">Cytoplasm</location>
    </subcellularLocation>
</comment>
<sequence length="128" mass="14941">METEVETERLITMLCEINTLTEDILMDKREVVELDKKRNKCREARRSLKEQKNGSKTWVCFGNTFIKTDTKKCLDMLEADQEKIDKEINSIRDGLKPKVANLHKMEGRPEVKGFYLSGIKKDDLIFTN</sequence>
<comment type="function">
    <text evidence="1">May play a role in chaperone-mediated protein folding.</text>
</comment>
<dbReference type="PANTHER" id="PTHR21162:SF0">
    <property type="entry name" value="P53 AND DNA DAMAGE-REGULATED PROTEIN 1"/>
    <property type="match status" value="1"/>
</dbReference>
<evidence type="ECO:0000256" key="6">
    <source>
        <dbReference type="ARBA" id="ARBA00023186"/>
    </source>
</evidence>
<dbReference type="EnsemblMetazoa" id="XM_003387578.3">
    <property type="protein sequence ID" value="XP_003387626.1"/>
    <property type="gene ID" value="LOC100631789"/>
</dbReference>
<gene>
    <name evidence="8" type="primary">100631789</name>
</gene>
<keyword evidence="6" id="KW-0143">Chaperone</keyword>
<dbReference type="STRING" id="400682.A0A1X7UKB3"/>
<dbReference type="OMA" id="DEKAMVC"/>
<dbReference type="InterPro" id="IPR030482">
    <property type="entry name" value="PDRG1"/>
</dbReference>
<evidence type="ECO:0000256" key="1">
    <source>
        <dbReference type="ARBA" id="ARBA00003581"/>
    </source>
</evidence>
<dbReference type="GO" id="GO:0005737">
    <property type="term" value="C:cytoplasm"/>
    <property type="evidence" value="ECO:0007669"/>
    <property type="project" value="UniProtKB-SubCell"/>
</dbReference>
<evidence type="ECO:0000256" key="5">
    <source>
        <dbReference type="ARBA" id="ARBA00022490"/>
    </source>
</evidence>
<keyword evidence="9" id="KW-1185">Reference proteome</keyword>
<organism evidence="8">
    <name type="scientific">Amphimedon queenslandica</name>
    <name type="common">Sponge</name>
    <dbReference type="NCBI Taxonomy" id="400682"/>
    <lineage>
        <taxon>Eukaryota</taxon>
        <taxon>Metazoa</taxon>
        <taxon>Porifera</taxon>
        <taxon>Demospongiae</taxon>
        <taxon>Heteroscleromorpha</taxon>
        <taxon>Haplosclerida</taxon>
        <taxon>Niphatidae</taxon>
        <taxon>Amphimedon</taxon>
    </lineage>
</organism>
<dbReference type="InParanoid" id="A0A1X7UKB3"/>
<dbReference type="Pfam" id="PF01920">
    <property type="entry name" value="Prefoldin_2"/>
    <property type="match status" value="1"/>
</dbReference>
<evidence type="ECO:0000256" key="3">
    <source>
        <dbReference type="ARBA" id="ARBA00008045"/>
    </source>
</evidence>
<dbReference type="EnsemblMetazoa" id="Aqu2.1.28188_001">
    <property type="protein sequence ID" value="Aqu2.1.28188_001"/>
    <property type="gene ID" value="Aqu2.1.28188"/>
</dbReference>
<dbReference type="KEGG" id="aqu:100631789"/>
<comment type="subunit">
    <text evidence="7">Component of the PAQosome complex which is responsible for the biogenesis of several protein complexes and which consists of R2TP complex members RUVBL1, RUVBL2, RPAP3 and PIH1D1, URI complex members PFDN2, PFDN6, PDRG1, UXT and URI1 as well as ASDURF, POLR2E and DNAAF10/WDR92.</text>
</comment>
<dbReference type="GO" id="GO:0051082">
    <property type="term" value="F:unfolded protein binding"/>
    <property type="evidence" value="ECO:0007669"/>
    <property type="project" value="InterPro"/>
</dbReference>
<dbReference type="SUPFAM" id="SSF46579">
    <property type="entry name" value="Prefoldin"/>
    <property type="match status" value="1"/>
</dbReference>
<reference evidence="8" key="2">
    <citation type="submission" date="2017-05" db="UniProtKB">
        <authorList>
            <consortium name="EnsemblMetazoa"/>
        </authorList>
    </citation>
    <scope>IDENTIFICATION</scope>
</reference>
<evidence type="ECO:0000313" key="9">
    <source>
        <dbReference type="Proteomes" id="UP000007879"/>
    </source>
</evidence>
<dbReference type="InterPro" id="IPR002777">
    <property type="entry name" value="PFD_beta-like"/>
</dbReference>
<evidence type="ECO:0000256" key="7">
    <source>
        <dbReference type="ARBA" id="ARBA00026022"/>
    </source>
</evidence>
<dbReference type="Proteomes" id="UP000007879">
    <property type="component" value="Unassembled WGS sequence"/>
</dbReference>
<dbReference type="OrthoDB" id="20282at2759"/>
<keyword evidence="5" id="KW-0963">Cytoplasm</keyword>
<name>A0A1X7UKB3_AMPQE</name>
<dbReference type="Gene3D" id="1.10.287.370">
    <property type="match status" value="1"/>
</dbReference>
<comment type="similarity">
    <text evidence="3">Belongs to the prefoldin subunit beta family.</text>
</comment>
<dbReference type="AlphaFoldDB" id="A0A1X7UKB3"/>